<keyword evidence="8" id="KW-0648">Protein biosynthesis</keyword>
<keyword evidence="12" id="KW-0934">Plastid</keyword>
<dbReference type="InterPro" id="IPR036690">
    <property type="entry name" value="Fdx_antiC-bd_sf"/>
</dbReference>
<feature type="domain" description="B5" evidence="11">
    <location>
        <begin position="253"/>
        <end position="336"/>
    </location>
</feature>
<proteinExistence type="predicted"/>
<keyword evidence="9" id="KW-0030">Aminoacyl-tRNA synthetase</keyword>
<dbReference type="SUPFAM" id="SSF46955">
    <property type="entry name" value="Putative DNA-binding domain"/>
    <property type="match status" value="2"/>
</dbReference>
<geneLocation type="plastid" evidence="12"/>
<keyword evidence="4" id="KW-0479">Metal-binding</keyword>
<dbReference type="PANTHER" id="PTHR10947">
    <property type="entry name" value="PHENYLALANYL-TRNA SYNTHETASE BETA CHAIN AND LEUCINE-RICH REPEAT-CONTAINING PROTEIN 47"/>
    <property type="match status" value="1"/>
</dbReference>
<dbReference type="SUPFAM" id="SSF54991">
    <property type="entry name" value="Anticodon-binding domain of PheRS"/>
    <property type="match status" value="1"/>
</dbReference>
<dbReference type="GO" id="GO:0000287">
    <property type="term" value="F:magnesium ion binding"/>
    <property type="evidence" value="ECO:0007669"/>
    <property type="project" value="InterPro"/>
</dbReference>
<evidence type="ECO:0000256" key="9">
    <source>
        <dbReference type="ARBA" id="ARBA00023146"/>
    </source>
</evidence>
<dbReference type="InterPro" id="IPR005121">
    <property type="entry name" value="Fdx_antiC-bd"/>
</dbReference>
<dbReference type="SMART" id="SM00874">
    <property type="entry name" value="B5"/>
    <property type="match status" value="1"/>
</dbReference>
<evidence type="ECO:0000256" key="2">
    <source>
        <dbReference type="ARBA" id="ARBA00012814"/>
    </source>
</evidence>
<dbReference type="Gene3D" id="3.30.930.10">
    <property type="entry name" value="Bira Bifunctional Protein, Domain 2"/>
    <property type="match status" value="1"/>
</dbReference>
<dbReference type="Pfam" id="PF17759">
    <property type="entry name" value="tRNA_synthFbeta"/>
    <property type="match status" value="1"/>
</dbReference>
<evidence type="ECO:0000256" key="3">
    <source>
        <dbReference type="ARBA" id="ARBA00022598"/>
    </source>
</evidence>
<evidence type="ECO:0000256" key="6">
    <source>
        <dbReference type="ARBA" id="ARBA00022840"/>
    </source>
</evidence>
<dbReference type="GO" id="GO:0005524">
    <property type="term" value="F:ATP binding"/>
    <property type="evidence" value="ECO:0007669"/>
    <property type="project" value="UniProtKB-KW"/>
</dbReference>
<dbReference type="SUPFAM" id="SSF55681">
    <property type="entry name" value="Class II aaRS and biotin synthetases"/>
    <property type="match status" value="1"/>
</dbReference>
<comment type="cofactor">
    <cofactor evidence="1">
        <name>Mg(2+)</name>
        <dbReference type="ChEBI" id="CHEBI:18420"/>
    </cofactor>
</comment>
<keyword evidence="3 12" id="KW-0436">Ligase</keyword>
<dbReference type="InterPro" id="IPR009061">
    <property type="entry name" value="DNA-bd_dom_put_sf"/>
</dbReference>
<dbReference type="PANTHER" id="PTHR10947:SF0">
    <property type="entry name" value="PHENYLALANINE--TRNA LIGASE BETA SUBUNIT"/>
    <property type="match status" value="1"/>
</dbReference>
<dbReference type="InterPro" id="IPR045060">
    <property type="entry name" value="Phe-tRNA-ligase_IIc_bsu"/>
</dbReference>
<dbReference type="SUPFAM" id="SSF56037">
    <property type="entry name" value="PheT/TilS domain"/>
    <property type="match status" value="1"/>
</dbReference>
<organism evidence="12">
    <name type="scientific">Crouania attenuata</name>
    <dbReference type="NCBI Taxonomy" id="42002"/>
    <lineage>
        <taxon>Eukaryota</taxon>
        <taxon>Rhodophyta</taxon>
        <taxon>Florideophyceae</taxon>
        <taxon>Rhodymeniophycidae</taxon>
        <taxon>Ceramiales</taxon>
        <taxon>Callithamniaceae</taxon>
        <taxon>Crouania</taxon>
    </lineage>
</organism>
<dbReference type="Gene3D" id="3.30.56.10">
    <property type="match status" value="2"/>
</dbReference>
<reference evidence="12" key="1">
    <citation type="journal article" date="2019" name="Mol. Phylogenet. Evol.">
        <title>Morphological evolution and classification of the red algal order Ceramiales inferred using plastid phylogenomics.</title>
        <authorList>
            <person name="Diaz-Tapia P."/>
            <person name="Pasella M.M."/>
            <person name="Verbruggen H."/>
            <person name="Maggs C.A."/>
        </authorList>
    </citation>
    <scope>NUCLEOTIDE SEQUENCE</scope>
    <source>
        <strain evidence="12">PD2952</strain>
    </source>
</reference>
<keyword evidence="6" id="KW-0067">ATP-binding</keyword>
<evidence type="ECO:0000313" key="12">
    <source>
        <dbReference type="EMBL" id="QCI05390.1"/>
    </source>
</evidence>
<evidence type="ECO:0000256" key="4">
    <source>
        <dbReference type="ARBA" id="ARBA00022723"/>
    </source>
</evidence>
<dbReference type="EMBL" id="MK814632">
    <property type="protein sequence ID" value="QCI05390.1"/>
    <property type="molecule type" value="Genomic_DNA"/>
</dbReference>
<keyword evidence="7" id="KW-0460">Magnesium</keyword>
<protein>
    <recommendedName>
        <fullName evidence="2">phenylalanine--tRNA ligase</fullName>
        <ecNumber evidence="2">6.1.1.20</ecNumber>
    </recommendedName>
</protein>
<name>A0A4D6WSP4_9FLOR</name>
<dbReference type="SMART" id="SM00896">
    <property type="entry name" value="FDX-ACB"/>
    <property type="match status" value="1"/>
</dbReference>
<dbReference type="InterPro" id="IPR041616">
    <property type="entry name" value="PheRS_beta_core"/>
</dbReference>
<dbReference type="GO" id="GO:0004826">
    <property type="term" value="F:phenylalanine-tRNA ligase activity"/>
    <property type="evidence" value="ECO:0007669"/>
    <property type="project" value="UniProtKB-EC"/>
</dbReference>
<keyword evidence="5" id="KW-0547">Nucleotide-binding</keyword>
<dbReference type="InterPro" id="IPR005147">
    <property type="entry name" value="tRNA_synthase_B5-dom"/>
</dbReference>
<dbReference type="Pfam" id="PF03147">
    <property type="entry name" value="FDX-ACB"/>
    <property type="match status" value="1"/>
</dbReference>
<dbReference type="PROSITE" id="PS51483">
    <property type="entry name" value="B5"/>
    <property type="match status" value="1"/>
</dbReference>
<dbReference type="GO" id="GO:0006432">
    <property type="term" value="P:phenylalanyl-tRNA aminoacylation"/>
    <property type="evidence" value="ECO:0007669"/>
    <property type="project" value="InterPro"/>
</dbReference>
<feature type="domain" description="FDX-ACB" evidence="10">
    <location>
        <begin position="580"/>
        <end position="671"/>
    </location>
</feature>
<gene>
    <name evidence="12" type="primary">syfB</name>
</gene>
<reference evidence="12" key="2">
    <citation type="submission" date="2019-04" db="EMBL/GenBank/DDBJ databases">
        <authorList>
            <person name="Pasella M."/>
        </authorList>
    </citation>
    <scope>NUCLEOTIDE SEQUENCE</scope>
    <source>
        <strain evidence="12">PD2952</strain>
    </source>
</reference>
<evidence type="ECO:0000256" key="7">
    <source>
        <dbReference type="ARBA" id="ARBA00022842"/>
    </source>
</evidence>
<dbReference type="Gene3D" id="3.30.70.380">
    <property type="entry name" value="Ferrodoxin-fold anticodon-binding domain"/>
    <property type="match status" value="1"/>
</dbReference>
<evidence type="ECO:0000259" key="10">
    <source>
        <dbReference type="PROSITE" id="PS51447"/>
    </source>
</evidence>
<dbReference type="AlphaFoldDB" id="A0A4D6WSP4"/>
<evidence type="ECO:0000256" key="5">
    <source>
        <dbReference type="ARBA" id="ARBA00022741"/>
    </source>
</evidence>
<dbReference type="GO" id="GO:0009328">
    <property type="term" value="C:phenylalanine-tRNA ligase complex"/>
    <property type="evidence" value="ECO:0007669"/>
    <property type="project" value="TreeGrafter"/>
</dbReference>
<dbReference type="GO" id="GO:0003723">
    <property type="term" value="F:RNA binding"/>
    <property type="evidence" value="ECO:0007669"/>
    <property type="project" value="InterPro"/>
</dbReference>
<sequence>MKFSWLWLNQLVNLTNITLNDLHQKLTLAGLEVENADIIQNHRNDTLDINITPNRPDLSCMIGLSREINIICNLSPIKTKIYNSFFNDSQLIFNKLHNHNNPIEKIFGTQIKIPYLPENKSPTWIQDYLIQSDIQSTNLIQDIQEYISLKWKYRIKILDSSNLDIDNSITSCKSFLKSYNTNQNLPTGHLSQANEERLFEHFIILGIIYKQHNTNFYCIHDFKKAYQELINLVQTYTKGVIGKSIQYSKRQYKTTRYIYLTNRQINLILGKINNNKYLSTHTTTNIFRSLNFSPVYHKKSNIIEIKVPDYRQYDIVRPIDAIEEIVRLYGFEKIKQQIPITTKKGNISTLTKQINTIRYTLRKFGLNETVNSSFIKTICIHKKVYPDIQIYNPLNQDNTSLRNSLTINILKNYLHNYKQQNVNSELFEIGKVFIQDKKNTNIIKEIYHLGGILSNNEFIQSSWENKTKNITWFHCKGLLEMFFDEIQAQTKWATIKKQDSLYISQHNQHFFHPKQQALIYNPQNNKIIGILALINPRYAKSIEICEKYRNSIYLFEINLENLIHSIKPKQHLSYTMQAYSLYPSIERDISLIIPKYYKIEKIIELINNIQRKISVVESIKVFNEYYNEKKQIRNIGLKIIYRSLIKTLSINEVDQIHSQILNDIQAYKSKS</sequence>
<evidence type="ECO:0000256" key="8">
    <source>
        <dbReference type="ARBA" id="ARBA00022917"/>
    </source>
</evidence>
<evidence type="ECO:0000259" key="11">
    <source>
        <dbReference type="PROSITE" id="PS51483"/>
    </source>
</evidence>
<evidence type="ECO:0000256" key="1">
    <source>
        <dbReference type="ARBA" id="ARBA00001946"/>
    </source>
</evidence>
<dbReference type="EC" id="6.1.1.20" evidence="2"/>
<dbReference type="Pfam" id="PF03484">
    <property type="entry name" value="B5"/>
    <property type="match status" value="1"/>
</dbReference>
<dbReference type="InterPro" id="IPR045864">
    <property type="entry name" value="aa-tRNA-synth_II/BPL/LPL"/>
</dbReference>
<dbReference type="PROSITE" id="PS51447">
    <property type="entry name" value="FDX_ACB"/>
    <property type="match status" value="1"/>
</dbReference>
<accession>A0A4D6WSP4</accession>